<dbReference type="Gene3D" id="3.30.70.360">
    <property type="match status" value="1"/>
</dbReference>
<dbReference type="Pfam" id="PF01546">
    <property type="entry name" value="Peptidase_M20"/>
    <property type="match status" value="1"/>
</dbReference>
<gene>
    <name evidence="5" type="ORF">GCM10017559_81940</name>
</gene>
<feature type="compositionally biased region" description="Basic and acidic residues" evidence="3">
    <location>
        <begin position="18"/>
        <end position="28"/>
    </location>
</feature>
<dbReference type="Gene3D" id="3.40.630.10">
    <property type="entry name" value="Zn peptidases"/>
    <property type="match status" value="1"/>
</dbReference>
<dbReference type="Proteomes" id="UP001499930">
    <property type="component" value="Unassembled WGS sequence"/>
</dbReference>
<evidence type="ECO:0000256" key="3">
    <source>
        <dbReference type="SAM" id="MobiDB-lite"/>
    </source>
</evidence>
<dbReference type="InterPro" id="IPR011650">
    <property type="entry name" value="Peptidase_M20_dimer"/>
</dbReference>
<keyword evidence="6" id="KW-1185">Reference proteome</keyword>
<feature type="region of interest" description="Disordered" evidence="3">
    <location>
        <begin position="262"/>
        <end position="313"/>
    </location>
</feature>
<accession>A0ABP6LIS7</accession>
<dbReference type="EMBL" id="BAAAWD010000031">
    <property type="protein sequence ID" value="GAA3040911.1"/>
    <property type="molecule type" value="Genomic_DNA"/>
</dbReference>
<dbReference type="CDD" id="cd03885">
    <property type="entry name" value="M20_CPDG2"/>
    <property type="match status" value="1"/>
</dbReference>
<dbReference type="SUPFAM" id="SSF55031">
    <property type="entry name" value="Bacterial exopeptidase dimerisation domain"/>
    <property type="match status" value="1"/>
</dbReference>
<evidence type="ECO:0000256" key="2">
    <source>
        <dbReference type="ARBA" id="ARBA00022801"/>
    </source>
</evidence>
<dbReference type="PANTHER" id="PTHR43808">
    <property type="entry name" value="ACETYLORNITHINE DEACETYLASE"/>
    <property type="match status" value="1"/>
</dbReference>
<reference evidence="6" key="1">
    <citation type="journal article" date="2019" name="Int. J. Syst. Evol. Microbiol.">
        <title>The Global Catalogue of Microorganisms (GCM) 10K type strain sequencing project: providing services to taxonomists for standard genome sequencing and annotation.</title>
        <authorList>
            <consortium name="The Broad Institute Genomics Platform"/>
            <consortium name="The Broad Institute Genome Sequencing Center for Infectious Disease"/>
            <person name="Wu L."/>
            <person name="Ma J."/>
        </authorList>
    </citation>
    <scope>NUCLEOTIDE SEQUENCE [LARGE SCALE GENOMIC DNA]</scope>
    <source>
        <strain evidence="6">JCM 3106</strain>
    </source>
</reference>
<feature type="region of interest" description="Disordered" evidence="3">
    <location>
        <begin position="17"/>
        <end position="56"/>
    </location>
</feature>
<dbReference type="InterPro" id="IPR002933">
    <property type="entry name" value="Peptidase_M20"/>
</dbReference>
<dbReference type="PIRSF" id="PIRSF037238">
    <property type="entry name" value="Carboxypeptidase_G2"/>
    <property type="match status" value="1"/>
</dbReference>
<protein>
    <submittedName>
        <fullName evidence="5">M20 family metallopeptidase</fullName>
    </submittedName>
</protein>
<evidence type="ECO:0000313" key="6">
    <source>
        <dbReference type="Proteomes" id="UP001499930"/>
    </source>
</evidence>
<feature type="compositionally biased region" description="Low complexity" evidence="3">
    <location>
        <begin position="298"/>
        <end position="309"/>
    </location>
</feature>
<keyword evidence="2" id="KW-0378">Hydrolase</keyword>
<feature type="compositionally biased region" description="Pro residues" evidence="3">
    <location>
        <begin position="34"/>
        <end position="45"/>
    </location>
</feature>
<feature type="compositionally biased region" description="Gly residues" evidence="3">
    <location>
        <begin position="287"/>
        <end position="297"/>
    </location>
</feature>
<organism evidence="5 6">
    <name type="scientific">Streptosporangium longisporum</name>
    <dbReference type="NCBI Taxonomy" id="46187"/>
    <lineage>
        <taxon>Bacteria</taxon>
        <taxon>Bacillati</taxon>
        <taxon>Actinomycetota</taxon>
        <taxon>Actinomycetes</taxon>
        <taxon>Streptosporangiales</taxon>
        <taxon>Streptosporangiaceae</taxon>
        <taxon>Streptosporangium</taxon>
    </lineage>
</organism>
<dbReference type="PANTHER" id="PTHR43808:SF9">
    <property type="entry name" value="BLL0789 PROTEIN"/>
    <property type="match status" value="1"/>
</dbReference>
<feature type="domain" description="Peptidase M20 dimerisation" evidence="4">
    <location>
        <begin position="217"/>
        <end position="348"/>
    </location>
</feature>
<sequence length="450" mass="45911">MGCAAPACRTVVVSAEPEDWHVSVEPRPHHPRRPAPPDPPSPWSPRSPRSSEDPPDLDVMLEDLRELVLCESFSADHGAVAAGAEVVAGQGHGRLGARPETIVIDGVTHLRWTFGTPRVLLLGHHDTVWPVGTLRTHPWSVTGGIARGPGVFDMKAGLVQMFHALASLPSLEGVCVLVTGDEEVGSPSSRALVEESARACAATFVLEGSADGGALKIARKGTSMYEVVVHGRGAHAGLDPERGANAGVELAHQILAVAGIAGRVNGDPPGTAGGPEPGTPDSLEPGTAGGPGLGRTTGLGPVTVTPTLLSGGTTTNTVPALARFAVDARVPTLDAQRRVDELMRALRPHVPGTRLEVRGGPNRPPMEPASSAGLFDLARRIAAGIGLAPLSGTGVGGASDGNFTAGAGCPTLDGLGAVGGGAHADDEHVIVAEMPVRARLLAGLIGTVLR</sequence>
<dbReference type="InterPro" id="IPR036264">
    <property type="entry name" value="Bact_exopeptidase_dim_dom"/>
</dbReference>
<evidence type="ECO:0000259" key="4">
    <source>
        <dbReference type="Pfam" id="PF07687"/>
    </source>
</evidence>
<keyword evidence="1" id="KW-0479">Metal-binding</keyword>
<dbReference type="InterPro" id="IPR050072">
    <property type="entry name" value="Peptidase_M20A"/>
</dbReference>
<comment type="caution">
    <text evidence="5">The sequence shown here is derived from an EMBL/GenBank/DDBJ whole genome shotgun (WGS) entry which is preliminary data.</text>
</comment>
<name>A0ABP6LIS7_9ACTN</name>
<evidence type="ECO:0000256" key="1">
    <source>
        <dbReference type="ARBA" id="ARBA00022723"/>
    </source>
</evidence>
<evidence type="ECO:0000313" key="5">
    <source>
        <dbReference type="EMBL" id="GAA3040911.1"/>
    </source>
</evidence>
<dbReference type="SUPFAM" id="SSF53187">
    <property type="entry name" value="Zn-dependent exopeptidases"/>
    <property type="match status" value="1"/>
</dbReference>
<proteinExistence type="predicted"/>
<dbReference type="InterPro" id="IPR017150">
    <property type="entry name" value="Pept_M20_glutamate_carboxypep"/>
</dbReference>
<dbReference type="Pfam" id="PF07687">
    <property type="entry name" value="M20_dimer"/>
    <property type="match status" value="1"/>
</dbReference>